<dbReference type="SUPFAM" id="SSF161098">
    <property type="entry name" value="MetI-like"/>
    <property type="match status" value="1"/>
</dbReference>
<feature type="transmembrane region" description="Helical" evidence="8">
    <location>
        <begin position="73"/>
        <end position="98"/>
    </location>
</feature>
<evidence type="ECO:0000256" key="6">
    <source>
        <dbReference type="ARBA" id="ARBA00022989"/>
    </source>
</evidence>
<dbReference type="RefSeq" id="WP_378220240.1">
    <property type="nucleotide sequence ID" value="NZ_JBHRTK010000011.1"/>
</dbReference>
<name>A0ABV7K7Y2_9HYPH</name>
<evidence type="ECO:0000256" key="3">
    <source>
        <dbReference type="ARBA" id="ARBA00022475"/>
    </source>
</evidence>
<dbReference type="CDD" id="cd06261">
    <property type="entry name" value="TM_PBP2"/>
    <property type="match status" value="1"/>
</dbReference>
<evidence type="ECO:0000256" key="8">
    <source>
        <dbReference type="RuleBase" id="RU363032"/>
    </source>
</evidence>
<dbReference type="InterPro" id="IPR000515">
    <property type="entry name" value="MetI-like"/>
</dbReference>
<keyword evidence="11" id="KW-1185">Reference proteome</keyword>
<evidence type="ECO:0000256" key="5">
    <source>
        <dbReference type="ARBA" id="ARBA00022692"/>
    </source>
</evidence>
<gene>
    <name evidence="10" type="ORF">ACFOHJ_09380</name>
</gene>
<keyword evidence="2 8" id="KW-0813">Transport</keyword>
<keyword evidence="5 8" id="KW-0812">Transmembrane</keyword>
<proteinExistence type="inferred from homology"/>
<feature type="domain" description="ABC transmembrane type-1" evidence="9">
    <location>
        <begin position="74"/>
        <end position="268"/>
    </location>
</feature>
<dbReference type="PROSITE" id="PS50928">
    <property type="entry name" value="ABC_TM1"/>
    <property type="match status" value="1"/>
</dbReference>
<dbReference type="InterPro" id="IPR035906">
    <property type="entry name" value="MetI-like_sf"/>
</dbReference>
<evidence type="ECO:0000256" key="2">
    <source>
        <dbReference type="ARBA" id="ARBA00022448"/>
    </source>
</evidence>
<keyword evidence="6 8" id="KW-1133">Transmembrane helix</keyword>
<evidence type="ECO:0000256" key="7">
    <source>
        <dbReference type="ARBA" id="ARBA00023136"/>
    </source>
</evidence>
<dbReference type="PANTHER" id="PTHR43357:SF4">
    <property type="entry name" value="INNER MEMBRANE ABC TRANSPORTER PERMEASE PROTEIN YDCV"/>
    <property type="match status" value="1"/>
</dbReference>
<feature type="transmembrane region" description="Helical" evidence="8">
    <location>
        <begin position="191"/>
        <end position="214"/>
    </location>
</feature>
<reference evidence="11" key="1">
    <citation type="journal article" date="2019" name="Int. J. Syst. Evol. Microbiol.">
        <title>The Global Catalogue of Microorganisms (GCM) 10K type strain sequencing project: providing services to taxonomists for standard genome sequencing and annotation.</title>
        <authorList>
            <consortium name="The Broad Institute Genomics Platform"/>
            <consortium name="The Broad Institute Genome Sequencing Center for Infectious Disease"/>
            <person name="Wu L."/>
            <person name="Ma J."/>
        </authorList>
    </citation>
    <scope>NUCLEOTIDE SEQUENCE [LARGE SCALE GENOMIC DNA]</scope>
    <source>
        <strain evidence="11">KCTC 52165</strain>
    </source>
</reference>
<evidence type="ECO:0000256" key="1">
    <source>
        <dbReference type="ARBA" id="ARBA00004429"/>
    </source>
</evidence>
<evidence type="ECO:0000259" key="9">
    <source>
        <dbReference type="PROSITE" id="PS50928"/>
    </source>
</evidence>
<dbReference type="Proteomes" id="UP001595583">
    <property type="component" value="Unassembled WGS sequence"/>
</dbReference>
<sequence length="283" mass="31680">MVAKLSHPKLRSFWLLRWLSRLFLVIMIVYIVLPVAVTLVSSFSAARQLRFPISEWSLVWYGEFFLDSQWTRALFNSFVIALGTSLISTVSGVAAAFALTRQRLPFSNTLYILILLPLFMPGVVLGLGMAISFNHLSIGGYDLYGSRLLVMMAHSLWATPLVFLLMETIFKMIDRRLIEAAYDLGATPVRTFFEIVVPAVATGLISSTLLAFVVSLNEFIMALFLTDRDSQTLPVLMWLSLRSATSPKLAVAAVVLSLSVLCCLTLIMFWYMHQVNRAGRAKL</sequence>
<dbReference type="Pfam" id="PF00528">
    <property type="entry name" value="BPD_transp_1"/>
    <property type="match status" value="1"/>
</dbReference>
<keyword evidence="4" id="KW-0997">Cell inner membrane</keyword>
<organism evidence="10 11">
    <name type="scientific">Aquamicrobium soli</name>
    <dbReference type="NCBI Taxonomy" id="1811518"/>
    <lineage>
        <taxon>Bacteria</taxon>
        <taxon>Pseudomonadati</taxon>
        <taxon>Pseudomonadota</taxon>
        <taxon>Alphaproteobacteria</taxon>
        <taxon>Hyphomicrobiales</taxon>
        <taxon>Phyllobacteriaceae</taxon>
        <taxon>Aquamicrobium</taxon>
    </lineage>
</organism>
<comment type="similarity">
    <text evidence="8">Belongs to the binding-protein-dependent transport system permease family.</text>
</comment>
<dbReference type="Gene3D" id="1.10.3720.10">
    <property type="entry name" value="MetI-like"/>
    <property type="match status" value="1"/>
</dbReference>
<dbReference type="EMBL" id="JBHRTK010000011">
    <property type="protein sequence ID" value="MFC3206419.1"/>
    <property type="molecule type" value="Genomic_DNA"/>
</dbReference>
<comment type="caution">
    <text evidence="10">The sequence shown here is derived from an EMBL/GenBank/DDBJ whole genome shotgun (WGS) entry which is preliminary data.</text>
</comment>
<accession>A0ABV7K7Y2</accession>
<feature type="transmembrane region" description="Helical" evidence="8">
    <location>
        <begin position="151"/>
        <end position="170"/>
    </location>
</feature>
<evidence type="ECO:0000313" key="11">
    <source>
        <dbReference type="Proteomes" id="UP001595583"/>
    </source>
</evidence>
<comment type="subcellular location">
    <subcellularLocation>
        <location evidence="1">Cell inner membrane</location>
        <topology evidence="1">Multi-pass membrane protein</topology>
    </subcellularLocation>
    <subcellularLocation>
        <location evidence="8">Cell membrane</location>
        <topology evidence="8">Multi-pass membrane protein</topology>
    </subcellularLocation>
</comment>
<keyword evidence="7 8" id="KW-0472">Membrane</keyword>
<feature type="transmembrane region" description="Helical" evidence="8">
    <location>
        <begin position="249"/>
        <end position="272"/>
    </location>
</feature>
<protein>
    <submittedName>
        <fullName evidence="10">ABC transporter permease</fullName>
    </submittedName>
</protein>
<feature type="transmembrane region" description="Helical" evidence="8">
    <location>
        <begin position="21"/>
        <end position="46"/>
    </location>
</feature>
<dbReference type="PANTHER" id="PTHR43357">
    <property type="entry name" value="INNER MEMBRANE ABC TRANSPORTER PERMEASE PROTEIN YDCV"/>
    <property type="match status" value="1"/>
</dbReference>
<evidence type="ECO:0000313" key="10">
    <source>
        <dbReference type="EMBL" id="MFC3206419.1"/>
    </source>
</evidence>
<evidence type="ECO:0000256" key="4">
    <source>
        <dbReference type="ARBA" id="ARBA00022519"/>
    </source>
</evidence>
<feature type="transmembrane region" description="Helical" evidence="8">
    <location>
        <begin position="110"/>
        <end position="131"/>
    </location>
</feature>
<keyword evidence="3" id="KW-1003">Cell membrane</keyword>